<accession>A0A1I0NPG7</accession>
<keyword evidence="2" id="KW-0255">Endonuclease</keyword>
<evidence type="ECO:0000313" key="3">
    <source>
        <dbReference type="Proteomes" id="UP000199437"/>
    </source>
</evidence>
<gene>
    <name evidence="2" type="ORF">SAMN05216290_1362</name>
</gene>
<proteinExistence type="predicted"/>
<name>A0A1I0NPG7_9BACT</name>
<dbReference type="SUPFAM" id="SSF82771">
    <property type="entry name" value="GIY-YIG endonuclease"/>
    <property type="match status" value="1"/>
</dbReference>
<dbReference type="OrthoDB" id="1495241at2"/>
<reference evidence="3" key="1">
    <citation type="submission" date="2016-10" db="EMBL/GenBank/DDBJ databases">
        <authorList>
            <person name="Varghese N."/>
            <person name="Submissions S."/>
        </authorList>
    </citation>
    <scope>NUCLEOTIDE SEQUENCE [LARGE SCALE GENOMIC DNA]</scope>
    <source>
        <strain evidence="3">CGMCC 1.12402</strain>
    </source>
</reference>
<dbReference type="EMBL" id="FOIR01000001">
    <property type="protein sequence ID" value="SEW03287.1"/>
    <property type="molecule type" value="Genomic_DNA"/>
</dbReference>
<keyword evidence="3" id="KW-1185">Reference proteome</keyword>
<dbReference type="InterPro" id="IPR035901">
    <property type="entry name" value="GIY-YIG_endonuc_sf"/>
</dbReference>
<dbReference type="PROSITE" id="PS50164">
    <property type="entry name" value="GIY_YIG"/>
    <property type="match status" value="1"/>
</dbReference>
<protein>
    <submittedName>
        <fullName evidence="2">Putative endonuclease</fullName>
    </submittedName>
</protein>
<dbReference type="RefSeq" id="WP_090257750.1">
    <property type="nucleotide sequence ID" value="NZ_FOIR01000001.1"/>
</dbReference>
<evidence type="ECO:0000313" key="2">
    <source>
        <dbReference type="EMBL" id="SEW03287.1"/>
    </source>
</evidence>
<dbReference type="Pfam" id="PF01541">
    <property type="entry name" value="GIY-YIG"/>
    <property type="match status" value="1"/>
</dbReference>
<dbReference type="GeneID" id="99986090"/>
<dbReference type="Gene3D" id="3.40.1440.10">
    <property type="entry name" value="GIY-YIG endonuclease"/>
    <property type="match status" value="1"/>
</dbReference>
<feature type="domain" description="GIY-YIG" evidence="1">
    <location>
        <begin position="1"/>
        <end position="75"/>
    </location>
</feature>
<dbReference type="STRING" id="1267423.SAMN05216290_1362"/>
<keyword evidence="2" id="KW-0540">Nuclease</keyword>
<keyword evidence="2" id="KW-0378">Hydrolase</keyword>
<organism evidence="2 3">
    <name type="scientific">Roseivirga pacifica</name>
    <dbReference type="NCBI Taxonomy" id="1267423"/>
    <lineage>
        <taxon>Bacteria</taxon>
        <taxon>Pseudomonadati</taxon>
        <taxon>Bacteroidota</taxon>
        <taxon>Cytophagia</taxon>
        <taxon>Cytophagales</taxon>
        <taxon>Roseivirgaceae</taxon>
        <taxon>Roseivirga</taxon>
    </lineage>
</organism>
<sequence>MVYVYVIRSQTRNYNYVGISSELEVRVERHNKGQNKTTKSYTPFDLIYTKAFPNHADARVHEKFLKSGKGRAFIKTL</sequence>
<dbReference type="CDD" id="cd10449">
    <property type="entry name" value="GIY-YIG_SLX1_like"/>
    <property type="match status" value="1"/>
</dbReference>
<dbReference type="InterPro" id="IPR000305">
    <property type="entry name" value="GIY-YIG_endonuc"/>
</dbReference>
<dbReference type="GO" id="GO:0004519">
    <property type="term" value="F:endonuclease activity"/>
    <property type="evidence" value="ECO:0007669"/>
    <property type="project" value="UniProtKB-KW"/>
</dbReference>
<evidence type="ECO:0000259" key="1">
    <source>
        <dbReference type="PROSITE" id="PS50164"/>
    </source>
</evidence>
<dbReference type="Proteomes" id="UP000199437">
    <property type="component" value="Unassembled WGS sequence"/>
</dbReference>
<dbReference type="AlphaFoldDB" id="A0A1I0NPG7"/>